<sequence length="40" mass="4777">MMKGMDKLRYQRDFLNIRPIFTAGEQEYLTELSDRLPLSV</sequence>
<dbReference type="EMBL" id="UGRI01000001">
    <property type="protein sequence ID" value="SUA20161.1"/>
    <property type="molecule type" value="Genomic_DNA"/>
</dbReference>
<proteinExistence type="predicted"/>
<gene>
    <name evidence="1" type="ORF">NCTC11421_00241</name>
</gene>
<keyword evidence="1" id="KW-0132">Cell division</keyword>
<reference evidence="1" key="1">
    <citation type="submission" date="2018-06" db="EMBL/GenBank/DDBJ databases">
        <authorList>
            <consortium name="Pathogen Informatics"/>
            <person name="Doyle S."/>
        </authorList>
    </citation>
    <scope>NUCLEOTIDE SEQUENCE [LARGE SCALE GENOMIC DNA]</scope>
    <source>
        <strain evidence="1">NCTC11421</strain>
    </source>
</reference>
<dbReference type="GO" id="GO:0051301">
    <property type="term" value="P:cell division"/>
    <property type="evidence" value="ECO:0007669"/>
    <property type="project" value="UniProtKB-KW"/>
</dbReference>
<organism evidence="1">
    <name type="scientific">Neisseria gonorrhoeae</name>
    <dbReference type="NCBI Taxonomy" id="485"/>
    <lineage>
        <taxon>Bacteria</taxon>
        <taxon>Pseudomonadati</taxon>
        <taxon>Pseudomonadota</taxon>
        <taxon>Betaproteobacteria</taxon>
        <taxon>Neisseriales</taxon>
        <taxon>Neisseriaceae</taxon>
        <taxon>Neisseria</taxon>
    </lineage>
</organism>
<keyword evidence="1" id="KW-0131">Cell cycle</keyword>
<name>A0A378VVD8_NEIGO</name>
<accession>A0A378VVD8</accession>
<evidence type="ECO:0000313" key="1">
    <source>
        <dbReference type="EMBL" id="SUA20161.1"/>
    </source>
</evidence>
<dbReference type="AlphaFoldDB" id="A0A378VVD8"/>
<protein>
    <submittedName>
        <fullName evidence="1">Cell division protein</fullName>
    </submittedName>
</protein>